<dbReference type="FunFam" id="1.10.150.60:FF:000015">
    <property type="entry name" value="AT-rich interactive domain-containing protein 5B"/>
    <property type="match status" value="1"/>
</dbReference>
<reference evidence="6" key="2">
    <citation type="submission" date="2025-08" db="UniProtKB">
        <authorList>
            <consortium name="Ensembl"/>
        </authorList>
    </citation>
    <scope>IDENTIFICATION</scope>
    <source>
        <strain evidence="6">Hd-rR</strain>
    </source>
</reference>
<feature type="region of interest" description="Disordered" evidence="4">
    <location>
        <begin position="230"/>
        <end position="346"/>
    </location>
</feature>
<dbReference type="SMART" id="SM00501">
    <property type="entry name" value="BRIGHT"/>
    <property type="match status" value="1"/>
</dbReference>
<reference evidence="6" key="3">
    <citation type="submission" date="2025-09" db="UniProtKB">
        <authorList>
            <consortium name="Ensembl"/>
        </authorList>
    </citation>
    <scope>IDENTIFICATION</scope>
    <source>
        <strain evidence="6">Hd-rR</strain>
    </source>
</reference>
<dbReference type="Ensembl" id="ENSORLT00000035254.1">
    <property type="protein sequence ID" value="ENSORLP00000040241.1"/>
    <property type="gene ID" value="ENSORLG00000030129.1"/>
</dbReference>
<dbReference type="SMART" id="SM01014">
    <property type="entry name" value="ARID"/>
    <property type="match status" value="1"/>
</dbReference>
<dbReference type="GO" id="GO:0005634">
    <property type="term" value="C:nucleus"/>
    <property type="evidence" value="ECO:0000318"/>
    <property type="project" value="GO_Central"/>
</dbReference>
<dbReference type="FunCoup" id="A0A3B3I7Y0">
    <property type="interactions" value="4"/>
</dbReference>
<evidence type="ECO:0000256" key="2">
    <source>
        <dbReference type="ARBA" id="ARBA00023163"/>
    </source>
</evidence>
<evidence type="ECO:0000313" key="7">
    <source>
        <dbReference type="Proteomes" id="UP000001038"/>
    </source>
</evidence>
<keyword evidence="3" id="KW-0539">Nucleus</keyword>
<name>A0A3B3I7Y0_ORYLA</name>
<evidence type="ECO:0000259" key="5">
    <source>
        <dbReference type="PROSITE" id="PS51011"/>
    </source>
</evidence>
<feature type="domain" description="ARID" evidence="5">
    <location>
        <begin position="17"/>
        <end position="109"/>
    </location>
</feature>
<feature type="compositionally biased region" description="Low complexity" evidence="4">
    <location>
        <begin position="234"/>
        <end position="251"/>
    </location>
</feature>
<dbReference type="InParanoid" id="A0A3B3I7Y0"/>
<dbReference type="GO" id="GO:0006357">
    <property type="term" value="P:regulation of transcription by RNA polymerase II"/>
    <property type="evidence" value="ECO:0000318"/>
    <property type="project" value="GO_Central"/>
</dbReference>
<dbReference type="PANTHER" id="PTHR13964">
    <property type="entry name" value="RBP-RELATED"/>
    <property type="match status" value="1"/>
</dbReference>
<gene>
    <name evidence="6" type="primary">arid6</name>
</gene>
<dbReference type="Proteomes" id="UP000001038">
    <property type="component" value="Chromosome 12"/>
</dbReference>
<dbReference type="InterPro" id="IPR036431">
    <property type="entry name" value="ARID_dom_sf"/>
</dbReference>
<dbReference type="AlphaFoldDB" id="A0A3B3I7Y0"/>
<dbReference type="Gene3D" id="1.10.150.60">
    <property type="entry name" value="ARID DNA-binding domain"/>
    <property type="match status" value="1"/>
</dbReference>
<dbReference type="Pfam" id="PF01388">
    <property type="entry name" value="ARID"/>
    <property type="match status" value="1"/>
</dbReference>
<protein>
    <recommendedName>
        <fullName evidence="5">ARID domain-containing protein</fullName>
    </recommendedName>
</protein>
<dbReference type="InterPro" id="IPR001606">
    <property type="entry name" value="ARID_dom"/>
</dbReference>
<dbReference type="SUPFAM" id="SSF46774">
    <property type="entry name" value="ARID-like"/>
    <property type="match status" value="1"/>
</dbReference>
<dbReference type="CDD" id="cd16869">
    <property type="entry name" value="ARID_ARID5"/>
    <property type="match status" value="1"/>
</dbReference>
<feature type="region of interest" description="Disordered" evidence="4">
    <location>
        <begin position="422"/>
        <end position="509"/>
    </location>
</feature>
<accession>A0A3B3I7Y0</accession>
<dbReference type="OrthoDB" id="1938591at2759"/>
<feature type="compositionally biased region" description="Low complexity" evidence="4">
    <location>
        <begin position="325"/>
        <end position="335"/>
    </location>
</feature>
<dbReference type="STRING" id="8090.ENSORLP00000040241"/>
<dbReference type="GeneTree" id="ENSGT00940000163584"/>
<organism evidence="6 7">
    <name type="scientific">Oryzias latipes</name>
    <name type="common">Japanese rice fish</name>
    <name type="synonym">Japanese killifish</name>
    <dbReference type="NCBI Taxonomy" id="8090"/>
    <lineage>
        <taxon>Eukaryota</taxon>
        <taxon>Metazoa</taxon>
        <taxon>Chordata</taxon>
        <taxon>Craniata</taxon>
        <taxon>Vertebrata</taxon>
        <taxon>Euteleostomi</taxon>
        <taxon>Actinopterygii</taxon>
        <taxon>Neopterygii</taxon>
        <taxon>Teleostei</taxon>
        <taxon>Neoteleostei</taxon>
        <taxon>Acanthomorphata</taxon>
        <taxon>Ovalentaria</taxon>
        <taxon>Atherinomorphae</taxon>
        <taxon>Beloniformes</taxon>
        <taxon>Adrianichthyidae</taxon>
        <taxon>Oryziinae</taxon>
        <taxon>Oryzias</taxon>
    </lineage>
</organism>
<sequence>MEQTKLPEDETRDQMEDITEEKFLKDLYIFMKKRDTPIERIPNLGFKQIDLFVMFKTVNDLGGYHKVTSHQLWKQVYNILGGNPRSTSAATCTRRHYERLLLPYECHLKGILINAVPQPKPFHDKDSSSGQRPSKRRLLSPQGPYSFQFDPYLHSLPLHFPQFYPPSQPFLPPIFPLTPSVLLPQHPALKPTHQFQPPTVDQHTNQSLMDLRRLAEQYMSLFRPNEPLNLSTKASSCDSESPASSFSPPASNKGPKFLNQPSPLYAPCHSGVVRNEDASDSSEEDTAFSYPPKAKKARVVKACTPPHSPKGSSALTTEADKGARKPSSPKSSSLLEQAEDKQTVQEEWKPFASDIQCRLPQPGEGRMEFEVPLSVFYKLIKSCGPSAMLRPSLNPEDSSGQKSCSDVDALPSGEIFYMKRQNSAEDLSQKDEANSSSRSQNYKNYKPFPSSSNMKSVWPLQDAHRHRDVTQTRVSSHASSRLCEVQEEEQRGERKPPGRLMNPSSELELSSEELVKLRKIILSTS</sequence>
<feature type="compositionally biased region" description="Polar residues" evidence="4">
    <location>
        <begin position="434"/>
        <end position="455"/>
    </location>
</feature>
<keyword evidence="7" id="KW-1185">Reference proteome</keyword>
<dbReference type="PANTHER" id="PTHR13964:SF25">
    <property type="entry name" value="AT-RICH INTERACTIVE DOMAIN-CONTAINING PROTEIN 5A"/>
    <property type="match status" value="1"/>
</dbReference>
<dbReference type="GO" id="GO:0000976">
    <property type="term" value="F:transcription cis-regulatory region binding"/>
    <property type="evidence" value="ECO:0000318"/>
    <property type="project" value="GO_Central"/>
</dbReference>
<reference evidence="6 7" key="1">
    <citation type="journal article" date="2007" name="Nature">
        <title>The medaka draft genome and insights into vertebrate genome evolution.</title>
        <authorList>
            <person name="Kasahara M."/>
            <person name="Naruse K."/>
            <person name="Sasaki S."/>
            <person name="Nakatani Y."/>
            <person name="Qu W."/>
            <person name="Ahsan B."/>
            <person name="Yamada T."/>
            <person name="Nagayasu Y."/>
            <person name="Doi K."/>
            <person name="Kasai Y."/>
            <person name="Jindo T."/>
            <person name="Kobayashi D."/>
            <person name="Shimada A."/>
            <person name="Toyoda A."/>
            <person name="Kuroki Y."/>
            <person name="Fujiyama A."/>
            <person name="Sasaki T."/>
            <person name="Shimizu A."/>
            <person name="Asakawa S."/>
            <person name="Shimizu N."/>
            <person name="Hashimoto S."/>
            <person name="Yang J."/>
            <person name="Lee Y."/>
            <person name="Matsushima K."/>
            <person name="Sugano S."/>
            <person name="Sakaizumi M."/>
            <person name="Narita T."/>
            <person name="Ohishi K."/>
            <person name="Haga S."/>
            <person name="Ohta F."/>
            <person name="Nomoto H."/>
            <person name="Nogata K."/>
            <person name="Morishita T."/>
            <person name="Endo T."/>
            <person name="Shin-I T."/>
            <person name="Takeda H."/>
            <person name="Morishita S."/>
            <person name="Kohara Y."/>
        </authorList>
    </citation>
    <scope>NUCLEOTIDE SEQUENCE [LARGE SCALE GENOMIC DNA]</scope>
    <source>
        <strain evidence="6 7">Hd-rR</strain>
    </source>
</reference>
<keyword evidence="1" id="KW-0805">Transcription regulation</keyword>
<dbReference type="Bgee" id="ENSORLG00000030129">
    <property type="expression patterns" value="Expressed in pharyngeal gill and 6 other cell types or tissues"/>
</dbReference>
<evidence type="ECO:0000313" key="6">
    <source>
        <dbReference type="Ensembl" id="ENSORLP00000040241.1"/>
    </source>
</evidence>
<evidence type="ECO:0000256" key="1">
    <source>
        <dbReference type="ARBA" id="ARBA00023015"/>
    </source>
</evidence>
<proteinExistence type="predicted"/>
<evidence type="ECO:0000256" key="4">
    <source>
        <dbReference type="SAM" id="MobiDB-lite"/>
    </source>
</evidence>
<dbReference type="InterPro" id="IPR051232">
    <property type="entry name" value="ARID/SWI1_ChromRemod"/>
</dbReference>
<keyword evidence="2" id="KW-0804">Transcription</keyword>
<evidence type="ECO:0000256" key="3">
    <source>
        <dbReference type="ARBA" id="ARBA00023242"/>
    </source>
</evidence>
<dbReference type="PROSITE" id="PS51011">
    <property type="entry name" value="ARID"/>
    <property type="match status" value="1"/>
</dbReference>
<feature type="region of interest" description="Disordered" evidence="4">
    <location>
        <begin position="119"/>
        <end position="140"/>
    </location>
</feature>